<evidence type="ECO:0000313" key="2">
    <source>
        <dbReference type="Proteomes" id="UP000607653"/>
    </source>
</evidence>
<accession>A0A822ZG36</accession>
<dbReference type="AlphaFoldDB" id="A0A822ZG36"/>
<sequence>MNQILEHKQAYKPHKLMYDRINPDAKMEEDTRMLAPGHSTHSTTATVLYKNMLRVRFPSTTIKMSSRPSAEPSNLIFL</sequence>
<gene>
    <name evidence="1" type="ORF">HUJ06_002322</name>
</gene>
<comment type="caution">
    <text evidence="1">The sequence shown here is derived from an EMBL/GenBank/DDBJ whole genome shotgun (WGS) entry which is preliminary data.</text>
</comment>
<name>A0A822ZG36_NELNU</name>
<dbReference type="Proteomes" id="UP000607653">
    <property type="component" value="Unassembled WGS sequence"/>
</dbReference>
<keyword evidence="2" id="KW-1185">Reference proteome</keyword>
<protein>
    <submittedName>
        <fullName evidence="1">Uncharacterized protein</fullName>
    </submittedName>
</protein>
<reference evidence="1 2" key="1">
    <citation type="journal article" date="2020" name="Mol. Biol. Evol.">
        <title>Distinct Expression and Methylation Patterns for Genes with Different Fates following a Single Whole-Genome Duplication in Flowering Plants.</title>
        <authorList>
            <person name="Shi T."/>
            <person name="Rahmani R.S."/>
            <person name="Gugger P.F."/>
            <person name="Wang M."/>
            <person name="Li H."/>
            <person name="Zhang Y."/>
            <person name="Li Z."/>
            <person name="Wang Q."/>
            <person name="Van de Peer Y."/>
            <person name="Marchal K."/>
            <person name="Chen J."/>
        </authorList>
    </citation>
    <scope>NUCLEOTIDE SEQUENCE [LARGE SCALE GENOMIC DNA]</scope>
    <source>
        <tissue evidence="1">Leaf</tissue>
    </source>
</reference>
<evidence type="ECO:0000313" key="1">
    <source>
        <dbReference type="EMBL" id="DAD44092.1"/>
    </source>
</evidence>
<organism evidence="1 2">
    <name type="scientific">Nelumbo nucifera</name>
    <name type="common">Sacred lotus</name>
    <dbReference type="NCBI Taxonomy" id="4432"/>
    <lineage>
        <taxon>Eukaryota</taxon>
        <taxon>Viridiplantae</taxon>
        <taxon>Streptophyta</taxon>
        <taxon>Embryophyta</taxon>
        <taxon>Tracheophyta</taxon>
        <taxon>Spermatophyta</taxon>
        <taxon>Magnoliopsida</taxon>
        <taxon>Proteales</taxon>
        <taxon>Nelumbonaceae</taxon>
        <taxon>Nelumbo</taxon>
    </lineage>
</organism>
<proteinExistence type="predicted"/>
<dbReference type="EMBL" id="DUZY01000006">
    <property type="protein sequence ID" value="DAD44092.1"/>
    <property type="molecule type" value="Genomic_DNA"/>
</dbReference>